<reference evidence="2 3" key="1">
    <citation type="submission" date="2019-04" db="EMBL/GenBank/DDBJ databases">
        <title>Lampropedia sp YIM MLB12 draf genome.</title>
        <authorList>
            <person name="Wang Y.-X."/>
        </authorList>
    </citation>
    <scope>NUCLEOTIDE SEQUENCE [LARGE SCALE GENOMIC DNA]</scope>
    <source>
        <strain evidence="2 3">YIM MLB12</strain>
    </source>
</reference>
<protein>
    <submittedName>
        <fullName evidence="2">DUF433 domain-containing protein</fullName>
    </submittedName>
</protein>
<dbReference type="InterPro" id="IPR048708">
    <property type="entry name" value="VapB45-like_HTH"/>
</dbReference>
<dbReference type="Proteomes" id="UP000306236">
    <property type="component" value="Unassembled WGS sequence"/>
</dbReference>
<feature type="domain" description="Putative antitoxin VapB45-like DNA-binding HTH" evidence="1">
    <location>
        <begin position="7"/>
        <end position="89"/>
    </location>
</feature>
<dbReference type="OrthoDB" id="940717at2"/>
<dbReference type="RefSeq" id="WP_136405077.1">
    <property type="nucleotide sequence ID" value="NZ_SSWX01000002.1"/>
</dbReference>
<proteinExistence type="predicted"/>
<sequence length="238" mass="26818">MYNGTGIYTLPEASRLIGVPAQKLNRWFFGYGYSKKYGDESVRAFSAPLWEPQLSSEEFSSPVIGFHDLLEARFVDAFVAHGIPLVVVRRCMEHARELYSLEFPFTSGRFKTDGKTIFAEEVERAIKEDALLDLKTKQFAFKAIINNSLYDGIEYAGDIASKWYPEGKRSPIVLNPSRQFGSPIVESTGTPTKILFDSYLAEGQSPAAIQQTARTYEVPIKAVESAVLFEENLKRTRH</sequence>
<comment type="caution">
    <text evidence="2">The sequence shown here is derived from an EMBL/GenBank/DDBJ whole genome shotgun (WGS) entry which is preliminary data.</text>
</comment>
<organism evidence="2 3">
    <name type="scientific">Lampropedia aestuarii</name>
    <dbReference type="NCBI Taxonomy" id="2562762"/>
    <lineage>
        <taxon>Bacteria</taxon>
        <taxon>Pseudomonadati</taxon>
        <taxon>Pseudomonadota</taxon>
        <taxon>Betaproteobacteria</taxon>
        <taxon>Burkholderiales</taxon>
        <taxon>Comamonadaceae</taxon>
        <taxon>Lampropedia</taxon>
    </lineage>
</organism>
<keyword evidence="3" id="KW-1185">Reference proteome</keyword>
<dbReference type="AlphaFoldDB" id="A0A4S5BXY9"/>
<name>A0A4S5BXY9_9BURK</name>
<evidence type="ECO:0000313" key="2">
    <source>
        <dbReference type="EMBL" id="THJ36171.1"/>
    </source>
</evidence>
<evidence type="ECO:0000259" key="1">
    <source>
        <dbReference type="Pfam" id="PF21321"/>
    </source>
</evidence>
<evidence type="ECO:0000313" key="3">
    <source>
        <dbReference type="Proteomes" id="UP000306236"/>
    </source>
</evidence>
<gene>
    <name evidence="2" type="ORF">E8K88_02595</name>
</gene>
<dbReference type="Pfam" id="PF21321">
    <property type="entry name" value="HTH_66"/>
    <property type="match status" value="1"/>
</dbReference>
<dbReference type="EMBL" id="SSWX01000002">
    <property type="protein sequence ID" value="THJ36171.1"/>
    <property type="molecule type" value="Genomic_DNA"/>
</dbReference>
<accession>A0A4S5BXY9</accession>